<sequence length="488" mass="54484">MLRQTSGTMLLARRAMPAPTMACVAQRTFSPLRSLSTAQRPATQVRVTPPDPAIESTLIRGQHLTPSVTEKVQTFPFNIRPALARYSSKKAAIAVIRPRSVARRAVEWLLSKVLSPHWFAPYVKNLAFKPVLLPVWFFDLSAKGRVAAGSNSFESSLATPADKLLSADLLSNKAVPGCDLPPLSNVDITAFSNIPSVPHDPAKRTTAFGDAVEVLPFTRHPLNIPQKLQKLRTITNGNVEFAPSRLDLQTWATYPVYIPIYLGEWEVARGYGGRDLERVTTATYAASGTLSHPLVYGRKMGKGSPSWFKRLLFRGYQQIAPEGPVRPENIVFHFSRSDLTRYTAEKLLRNAVDQLRKELEEKGGGWKVWTDEMPGQVDDFAAKHDRVMSYSLWSQINQAYIHALHGYTEERLKLNYARSIDQASGGKAQLSEVLNRLNASVDQWRRLANLTPVWLKPTIEKEAPMIKIQDATTSAKVRGRPVNLAKRP</sequence>
<gene>
    <name evidence="1" type="ORF">RHTO_02718</name>
</gene>
<dbReference type="Proteomes" id="UP000016926">
    <property type="component" value="Unassembled WGS sequence"/>
</dbReference>
<organism evidence="1 2">
    <name type="scientific">Rhodotorula toruloides (strain NP11)</name>
    <name type="common">Yeast</name>
    <name type="synonym">Rhodosporidium toruloides</name>
    <dbReference type="NCBI Taxonomy" id="1130832"/>
    <lineage>
        <taxon>Eukaryota</taxon>
        <taxon>Fungi</taxon>
        <taxon>Dikarya</taxon>
        <taxon>Basidiomycota</taxon>
        <taxon>Pucciniomycotina</taxon>
        <taxon>Microbotryomycetes</taxon>
        <taxon>Sporidiobolales</taxon>
        <taxon>Sporidiobolaceae</taxon>
        <taxon>Rhodotorula</taxon>
    </lineage>
</organism>
<accession>M7WWK6</accession>
<evidence type="ECO:0008006" key="3">
    <source>
        <dbReference type="Google" id="ProtNLM"/>
    </source>
</evidence>
<dbReference type="OrthoDB" id="2349883at2759"/>
<dbReference type="HOGENOM" id="CLU_568761_0_0_1"/>
<proteinExistence type="predicted"/>
<keyword evidence="2" id="KW-1185">Reference proteome</keyword>
<dbReference type="AlphaFoldDB" id="M7WWK6"/>
<dbReference type="EMBL" id="KB722643">
    <property type="protein sequence ID" value="EMS24992.1"/>
    <property type="molecule type" value="Genomic_DNA"/>
</dbReference>
<evidence type="ECO:0000313" key="1">
    <source>
        <dbReference type="EMBL" id="EMS24992.1"/>
    </source>
</evidence>
<reference evidence="1 2" key="1">
    <citation type="journal article" date="2012" name="Nat. Commun.">
        <title>A multi-omic map of the lipid-producing yeast Rhodosporidium toruloides.</title>
        <authorList>
            <person name="Zhu Z."/>
            <person name="Zhang S."/>
            <person name="Liu H."/>
            <person name="Shen H."/>
            <person name="Lin X."/>
            <person name="Yang F."/>
            <person name="Zhou Y.J."/>
            <person name="Jin G."/>
            <person name="Ye M."/>
            <person name="Zou H."/>
            <person name="Zou H."/>
            <person name="Zhao Z.K."/>
        </authorList>
    </citation>
    <scope>NUCLEOTIDE SEQUENCE [LARGE SCALE GENOMIC DNA]</scope>
    <source>
        <strain evidence="1 2">NP11</strain>
    </source>
</reference>
<dbReference type="GeneID" id="27366731"/>
<dbReference type="RefSeq" id="XP_016276111.1">
    <property type="nucleotide sequence ID" value="XM_016416392.1"/>
</dbReference>
<evidence type="ECO:0000313" key="2">
    <source>
        <dbReference type="Proteomes" id="UP000016926"/>
    </source>
</evidence>
<name>M7WWK6_RHOT1</name>
<protein>
    <recommendedName>
        <fullName evidence="3">FscRII</fullName>
    </recommendedName>
</protein>